<keyword evidence="6" id="KW-0812">Transmembrane</keyword>
<dbReference type="InterPro" id="IPR036249">
    <property type="entry name" value="Thioredoxin-like_sf"/>
</dbReference>
<keyword evidence="3 5" id="KW-0408">Iron</keyword>
<dbReference type="PROSITE" id="PS51257">
    <property type="entry name" value="PROKAR_LIPOPROTEIN"/>
    <property type="match status" value="1"/>
</dbReference>
<keyword evidence="2 5" id="KW-0479">Metal-binding</keyword>
<dbReference type="EMBL" id="CP036274">
    <property type="protein sequence ID" value="QDU30113.1"/>
    <property type="molecule type" value="Genomic_DNA"/>
</dbReference>
<dbReference type="AlphaFoldDB" id="A0A517YIQ1"/>
<dbReference type="GO" id="GO:0016209">
    <property type="term" value="F:antioxidant activity"/>
    <property type="evidence" value="ECO:0007669"/>
    <property type="project" value="InterPro"/>
</dbReference>
<keyword evidence="1 5" id="KW-0349">Heme</keyword>
<reference evidence="9 10" key="1">
    <citation type="submission" date="2019-02" db="EMBL/GenBank/DDBJ databases">
        <title>Deep-cultivation of Planctomycetes and their phenomic and genomic characterization uncovers novel biology.</title>
        <authorList>
            <person name="Wiegand S."/>
            <person name="Jogler M."/>
            <person name="Boedeker C."/>
            <person name="Pinto D."/>
            <person name="Vollmers J."/>
            <person name="Rivas-Marin E."/>
            <person name="Kohn T."/>
            <person name="Peeters S.H."/>
            <person name="Heuer A."/>
            <person name="Rast P."/>
            <person name="Oberbeckmann S."/>
            <person name="Bunk B."/>
            <person name="Jeske O."/>
            <person name="Meyerdierks A."/>
            <person name="Storesund J.E."/>
            <person name="Kallscheuer N."/>
            <person name="Luecker S."/>
            <person name="Lage O.M."/>
            <person name="Pohl T."/>
            <person name="Merkel B.J."/>
            <person name="Hornburger P."/>
            <person name="Mueller R.-W."/>
            <person name="Bruemmer F."/>
            <person name="Labrenz M."/>
            <person name="Spormann A.M."/>
            <person name="Op den Camp H."/>
            <person name="Overmann J."/>
            <person name="Amann R."/>
            <person name="Jetten M.S.M."/>
            <person name="Mascher T."/>
            <person name="Medema M.H."/>
            <person name="Devos D.P."/>
            <person name="Kaster A.-K."/>
            <person name="Ovreas L."/>
            <person name="Rohde M."/>
            <person name="Galperin M.Y."/>
            <person name="Jogler C."/>
        </authorList>
    </citation>
    <scope>NUCLEOTIDE SEQUENCE [LARGE SCALE GENOMIC DNA]</scope>
    <source>
        <strain evidence="9 10">ETA_A8</strain>
    </source>
</reference>
<dbReference type="InterPro" id="IPR000866">
    <property type="entry name" value="AhpC/TSA"/>
</dbReference>
<dbReference type="GO" id="GO:0009055">
    <property type="term" value="F:electron transfer activity"/>
    <property type="evidence" value="ECO:0007669"/>
    <property type="project" value="InterPro"/>
</dbReference>
<feature type="transmembrane region" description="Helical" evidence="6">
    <location>
        <begin position="20"/>
        <end position="38"/>
    </location>
</feature>
<dbReference type="InterPro" id="IPR050553">
    <property type="entry name" value="Thioredoxin_ResA/DsbE_sf"/>
</dbReference>
<dbReference type="InterPro" id="IPR017937">
    <property type="entry name" value="Thioredoxin_CS"/>
</dbReference>
<evidence type="ECO:0000256" key="1">
    <source>
        <dbReference type="ARBA" id="ARBA00022617"/>
    </source>
</evidence>
<keyword evidence="6" id="KW-0472">Membrane</keyword>
<dbReference type="SUPFAM" id="SSF52833">
    <property type="entry name" value="Thioredoxin-like"/>
    <property type="match status" value="1"/>
</dbReference>
<dbReference type="KEGG" id="aagg:ETAA8_52320"/>
<evidence type="ECO:0000259" key="7">
    <source>
        <dbReference type="PROSITE" id="PS51007"/>
    </source>
</evidence>
<evidence type="ECO:0000256" key="5">
    <source>
        <dbReference type="PROSITE-ProRule" id="PRU00433"/>
    </source>
</evidence>
<dbReference type="Gene3D" id="1.10.760.10">
    <property type="entry name" value="Cytochrome c-like domain"/>
    <property type="match status" value="1"/>
</dbReference>
<keyword evidence="4" id="KW-0676">Redox-active center</keyword>
<gene>
    <name evidence="9" type="primary">resA_5</name>
    <name evidence="9" type="ORF">ETAA8_52320</name>
</gene>
<dbReference type="RefSeq" id="WP_145095040.1">
    <property type="nucleotide sequence ID" value="NZ_CP036274.1"/>
</dbReference>
<organism evidence="9 10">
    <name type="scientific">Anatilimnocola aggregata</name>
    <dbReference type="NCBI Taxonomy" id="2528021"/>
    <lineage>
        <taxon>Bacteria</taxon>
        <taxon>Pseudomonadati</taxon>
        <taxon>Planctomycetota</taxon>
        <taxon>Planctomycetia</taxon>
        <taxon>Pirellulales</taxon>
        <taxon>Pirellulaceae</taxon>
        <taxon>Anatilimnocola</taxon>
    </lineage>
</organism>
<dbReference type="PROSITE" id="PS51007">
    <property type="entry name" value="CYTC"/>
    <property type="match status" value="1"/>
</dbReference>
<dbReference type="PANTHER" id="PTHR42852">
    <property type="entry name" value="THIOL:DISULFIDE INTERCHANGE PROTEIN DSBE"/>
    <property type="match status" value="1"/>
</dbReference>
<feature type="domain" description="Thioredoxin" evidence="8">
    <location>
        <begin position="171"/>
        <end position="312"/>
    </location>
</feature>
<dbReference type="Proteomes" id="UP000315017">
    <property type="component" value="Chromosome"/>
</dbReference>
<dbReference type="InterPro" id="IPR009056">
    <property type="entry name" value="Cyt_c-like_dom"/>
</dbReference>
<accession>A0A517YIQ1</accession>
<evidence type="ECO:0000259" key="8">
    <source>
        <dbReference type="PROSITE" id="PS51352"/>
    </source>
</evidence>
<dbReference type="SUPFAM" id="SSF46626">
    <property type="entry name" value="Cytochrome c"/>
    <property type="match status" value="1"/>
</dbReference>
<dbReference type="PROSITE" id="PS00194">
    <property type="entry name" value="THIOREDOXIN_1"/>
    <property type="match status" value="1"/>
</dbReference>
<name>A0A517YIQ1_9BACT</name>
<dbReference type="GO" id="GO:0046872">
    <property type="term" value="F:metal ion binding"/>
    <property type="evidence" value="ECO:0007669"/>
    <property type="project" value="UniProtKB-KW"/>
</dbReference>
<dbReference type="GO" id="GO:0020037">
    <property type="term" value="F:heme binding"/>
    <property type="evidence" value="ECO:0007669"/>
    <property type="project" value="InterPro"/>
</dbReference>
<evidence type="ECO:0000313" key="9">
    <source>
        <dbReference type="EMBL" id="QDU30113.1"/>
    </source>
</evidence>
<evidence type="ECO:0000256" key="6">
    <source>
        <dbReference type="SAM" id="Phobius"/>
    </source>
</evidence>
<proteinExistence type="predicted"/>
<keyword evidence="10" id="KW-1185">Reference proteome</keyword>
<evidence type="ECO:0000313" key="10">
    <source>
        <dbReference type="Proteomes" id="UP000315017"/>
    </source>
</evidence>
<dbReference type="Pfam" id="PF13442">
    <property type="entry name" value="Cytochrome_CBB3"/>
    <property type="match status" value="1"/>
</dbReference>
<dbReference type="CDD" id="cd02966">
    <property type="entry name" value="TlpA_like_family"/>
    <property type="match status" value="1"/>
</dbReference>
<protein>
    <submittedName>
        <fullName evidence="9">Thiol-disulfide oxidoreductase ResA</fullName>
    </submittedName>
</protein>
<dbReference type="PROSITE" id="PS51352">
    <property type="entry name" value="THIOREDOXIN_2"/>
    <property type="match status" value="1"/>
</dbReference>
<dbReference type="Gene3D" id="3.40.30.10">
    <property type="entry name" value="Glutaredoxin"/>
    <property type="match status" value="1"/>
</dbReference>
<dbReference type="PANTHER" id="PTHR42852:SF17">
    <property type="entry name" value="THIOREDOXIN-LIKE PROTEIN HI_1115"/>
    <property type="match status" value="1"/>
</dbReference>
<evidence type="ECO:0000256" key="2">
    <source>
        <dbReference type="ARBA" id="ARBA00022723"/>
    </source>
</evidence>
<keyword evidence="6" id="KW-1133">Transmembrane helix</keyword>
<dbReference type="Pfam" id="PF00578">
    <property type="entry name" value="AhpC-TSA"/>
    <property type="match status" value="1"/>
</dbReference>
<feature type="domain" description="Cytochrome c" evidence="7">
    <location>
        <begin position="58"/>
        <end position="146"/>
    </location>
</feature>
<dbReference type="InterPro" id="IPR036909">
    <property type="entry name" value="Cyt_c-like_dom_sf"/>
</dbReference>
<dbReference type="OrthoDB" id="9796554at2"/>
<dbReference type="GO" id="GO:0016491">
    <property type="term" value="F:oxidoreductase activity"/>
    <property type="evidence" value="ECO:0007669"/>
    <property type="project" value="InterPro"/>
</dbReference>
<dbReference type="InterPro" id="IPR013766">
    <property type="entry name" value="Thioredoxin_domain"/>
</dbReference>
<evidence type="ECO:0000256" key="3">
    <source>
        <dbReference type="ARBA" id="ARBA00023004"/>
    </source>
</evidence>
<evidence type="ECO:0000256" key="4">
    <source>
        <dbReference type="ARBA" id="ARBA00023284"/>
    </source>
</evidence>
<sequence>MELQRPSSPTQSPQSLSWGWSASCLLLCALLAAAVFAGRQLRARSLPSAQAAAGQHTTTVSRGEIVFQIHCAKCHGPDGRGDGEGAAKLKPPPRDFAVRPWRFEPTKDKIREVTLHGIAGTAMPSAKGAIEGVDLEAVVDHVFLLATRQPPIVQQVTPEAHLLQTAGFYPANGQQPAPQLEVVDAAGVKRTLSEQKGKLVLLNFWGTNCEHCLKKLPQLNQLDEEFRKQGLVVWNVCADVESAAEAQELVGRVAPGVQTSVDESGLANGRFEVQALPTVWLIDSTGNVIGRSQGVQDWTRPEMKAVIKHYLP</sequence>